<dbReference type="PANTHER" id="PTHR11806:SF0">
    <property type="entry name" value="PROTEIN MTO1 HOMOLOG, MITOCHONDRIAL"/>
    <property type="match status" value="1"/>
</dbReference>
<accession>A0A502DV79</accession>
<keyword evidence="6 12" id="KW-0285">Flavoprotein</keyword>
<sequence length="650" mass="71418">MLYPEEFDVIVVGGGHAGTEAALAAARMGAKTLLLTHNIETLGQMSCNPSIGGIGKGHLVREVDALGGAMALATDEAGIQFRILNSSKGPAVRATRAQADRVLYKAAIRHRLENQPNLSLFQQAVDDLMVEGDRVVGAVTQVGIRFRARTVVLTAGTFLDGRIHVGLDNYQAGRAGDPPAISLSARLKELKLPQGRLKTGTPPRLDGRSIDFSKCVEQPGDGMPGGETATMPVFSTMGRADMHPRQMACWITNTNARTHDIIRSGFDRSPMFTGRIEGVGPRYCPSVEDKVNRFADKESHQIFLEPEGLSTHEYYPNGISTSLPFDVQYQLVRSMAGLENAHILRPGYAIEYDYFDPRELRSTFETRAIQGLFFAGQINGTTGYEEAAAQGLFAGVNAALQCRGEGAWLPRRDEAYLGVLVDDLITKGVTEPYRMFTSRAEFRLQLREDNADMRLTEAGRRMGLVDDARWDSFSRKRDAVSRETQRLKSTWVNPRNLPASESIRVLGKAIEHEYNLGDLLRRPDVNYASLLSLDGGKYAPPVALAPVEVEQVEISAKYSGYIDRQHDEVERATHFENLRLPDDFDYAQVPALSFEVRQKLARQRPETLGLASRISGVTPAAISLLMVHLRKGGHRAFAAGVGVEAAPIAE</sequence>
<dbReference type="GO" id="GO:0030488">
    <property type="term" value="P:tRNA methylation"/>
    <property type="evidence" value="ECO:0007669"/>
    <property type="project" value="TreeGrafter"/>
</dbReference>
<evidence type="ECO:0000256" key="12">
    <source>
        <dbReference type="HAMAP-Rule" id="MF_00129"/>
    </source>
</evidence>
<dbReference type="HAMAP" id="MF_00129">
    <property type="entry name" value="MnmG_GidA"/>
    <property type="match status" value="1"/>
</dbReference>
<dbReference type="EMBL" id="RCZI01000002">
    <property type="protein sequence ID" value="TPG29257.1"/>
    <property type="molecule type" value="Genomic_DNA"/>
</dbReference>
<comment type="cofactor">
    <cofactor evidence="1 12">
        <name>FAD</name>
        <dbReference type="ChEBI" id="CHEBI:57692"/>
    </cofactor>
</comment>
<comment type="similarity">
    <text evidence="3 12">Belongs to the MnmG family.</text>
</comment>
<dbReference type="PANTHER" id="PTHR11806">
    <property type="entry name" value="GLUCOSE INHIBITED DIVISION PROTEIN A"/>
    <property type="match status" value="1"/>
</dbReference>
<dbReference type="InterPro" id="IPR040131">
    <property type="entry name" value="MnmG_N"/>
</dbReference>
<evidence type="ECO:0000256" key="6">
    <source>
        <dbReference type="ARBA" id="ARBA00022630"/>
    </source>
</evidence>
<evidence type="ECO:0000256" key="8">
    <source>
        <dbReference type="ARBA" id="ARBA00022827"/>
    </source>
</evidence>
<dbReference type="InterPro" id="IPR020595">
    <property type="entry name" value="MnmG-rel_CS"/>
</dbReference>
<organism evidence="14 15">
    <name type="scientific">Variovorax guangxiensis</name>
    <dbReference type="NCBI Taxonomy" id="1775474"/>
    <lineage>
        <taxon>Bacteria</taxon>
        <taxon>Pseudomonadati</taxon>
        <taxon>Pseudomonadota</taxon>
        <taxon>Betaproteobacteria</taxon>
        <taxon>Burkholderiales</taxon>
        <taxon>Comamonadaceae</taxon>
        <taxon>Variovorax</taxon>
    </lineage>
</organism>
<keyword evidence="5 12" id="KW-0963">Cytoplasm</keyword>
<feature type="domain" description="tRNA uridine 5-carboxymethylaminomethyl modification enzyme C-terminal subdomain" evidence="13">
    <location>
        <begin position="556"/>
        <end position="627"/>
    </location>
</feature>
<comment type="caution">
    <text evidence="14">The sequence shown here is derived from an EMBL/GenBank/DDBJ whole genome shotgun (WGS) entry which is preliminary data.</text>
</comment>
<evidence type="ECO:0000256" key="11">
    <source>
        <dbReference type="ARBA" id="ARBA00031800"/>
    </source>
</evidence>
<dbReference type="RefSeq" id="WP_140841611.1">
    <property type="nucleotide sequence ID" value="NZ_RCZI01000002.1"/>
</dbReference>
<dbReference type="GO" id="GO:0050660">
    <property type="term" value="F:flavin adenine dinucleotide binding"/>
    <property type="evidence" value="ECO:0007669"/>
    <property type="project" value="UniProtKB-UniRule"/>
</dbReference>
<dbReference type="FunFam" id="3.50.50.60:FF:000010">
    <property type="entry name" value="tRNA uridine 5-carboxymethylaminomethyl modification enzyme MnmG"/>
    <property type="match status" value="1"/>
</dbReference>
<dbReference type="SUPFAM" id="SSF51905">
    <property type="entry name" value="FAD/NAD(P)-binding domain"/>
    <property type="match status" value="1"/>
</dbReference>
<comment type="function">
    <text evidence="2 12">NAD-binding protein involved in the addition of a carboxymethylaminomethyl (cmnm) group at the wobble position (U34) of certain tRNAs, forming tRNA-cmnm(5)s(2)U34.</text>
</comment>
<dbReference type="GO" id="GO:0005829">
    <property type="term" value="C:cytosol"/>
    <property type="evidence" value="ECO:0007669"/>
    <property type="project" value="TreeGrafter"/>
</dbReference>
<dbReference type="InterPro" id="IPR036188">
    <property type="entry name" value="FAD/NAD-bd_sf"/>
</dbReference>
<dbReference type="Pfam" id="PF01134">
    <property type="entry name" value="GIDA"/>
    <property type="match status" value="1"/>
</dbReference>
<dbReference type="GO" id="GO:0002098">
    <property type="term" value="P:tRNA wobble uridine modification"/>
    <property type="evidence" value="ECO:0007669"/>
    <property type="project" value="InterPro"/>
</dbReference>
<comment type="subunit">
    <text evidence="10 12">Homodimer. Heterotetramer of two MnmE and two MnmG subunits.</text>
</comment>
<evidence type="ECO:0000256" key="5">
    <source>
        <dbReference type="ARBA" id="ARBA00022490"/>
    </source>
</evidence>
<dbReference type="OrthoDB" id="9815560at2"/>
<gene>
    <name evidence="12 14" type="primary">mnmG</name>
    <name evidence="12" type="synonym">gidA</name>
    <name evidence="14" type="ORF">EAH82_10970</name>
</gene>
<dbReference type="InterPro" id="IPR047001">
    <property type="entry name" value="MnmG_C_subdom"/>
</dbReference>
<evidence type="ECO:0000256" key="10">
    <source>
        <dbReference type="ARBA" id="ARBA00025948"/>
    </source>
</evidence>
<proteinExistence type="inferred from homology"/>
<evidence type="ECO:0000256" key="7">
    <source>
        <dbReference type="ARBA" id="ARBA00022694"/>
    </source>
</evidence>
<dbReference type="InterPro" id="IPR004416">
    <property type="entry name" value="MnmG"/>
</dbReference>
<keyword evidence="7 12" id="KW-0819">tRNA processing</keyword>
<reference evidence="14 15" key="1">
    <citation type="journal article" date="2019" name="Environ. Microbiol.">
        <title>Species interactions and distinct microbial communities in high Arctic permafrost affected cryosols are associated with the CH4 and CO2 gas fluxes.</title>
        <authorList>
            <person name="Altshuler I."/>
            <person name="Hamel J."/>
            <person name="Turney S."/>
            <person name="Magnuson E."/>
            <person name="Levesque R."/>
            <person name="Greer C."/>
            <person name="Whyte L.G."/>
        </authorList>
    </citation>
    <scope>NUCLEOTIDE SEQUENCE [LARGE SCALE GENOMIC DNA]</scope>
    <source>
        <strain evidence="14 15">S06.C</strain>
    </source>
</reference>
<name>A0A502DV79_9BURK</name>
<evidence type="ECO:0000256" key="9">
    <source>
        <dbReference type="ARBA" id="ARBA00023027"/>
    </source>
</evidence>
<evidence type="ECO:0000256" key="2">
    <source>
        <dbReference type="ARBA" id="ARBA00003717"/>
    </source>
</evidence>
<dbReference type="FunFam" id="1.10.10.1800:FF:000001">
    <property type="entry name" value="tRNA uridine 5-carboxymethylaminomethyl modification enzyme MnmG"/>
    <property type="match status" value="1"/>
</dbReference>
<evidence type="ECO:0000256" key="3">
    <source>
        <dbReference type="ARBA" id="ARBA00007653"/>
    </source>
</evidence>
<dbReference type="NCBIfam" id="TIGR00136">
    <property type="entry name" value="mnmG_gidA"/>
    <property type="match status" value="1"/>
</dbReference>
<evidence type="ECO:0000313" key="15">
    <source>
        <dbReference type="Proteomes" id="UP000319212"/>
    </source>
</evidence>
<comment type="subcellular location">
    <subcellularLocation>
        <location evidence="12">Cytoplasm</location>
    </subcellularLocation>
</comment>
<dbReference type="Pfam" id="PF21680">
    <property type="entry name" value="GIDA_C_1st"/>
    <property type="match status" value="1"/>
</dbReference>
<evidence type="ECO:0000256" key="1">
    <source>
        <dbReference type="ARBA" id="ARBA00001974"/>
    </source>
</evidence>
<feature type="binding site" evidence="12">
    <location>
        <begin position="13"/>
        <end position="18"/>
    </location>
    <ligand>
        <name>FAD</name>
        <dbReference type="ChEBI" id="CHEBI:57692"/>
    </ligand>
</feature>
<dbReference type="FunFam" id="1.10.150.570:FF:000001">
    <property type="entry name" value="tRNA uridine 5-carboxymethylaminomethyl modification enzyme MnmG"/>
    <property type="match status" value="1"/>
</dbReference>
<dbReference type="Gene3D" id="3.50.50.60">
    <property type="entry name" value="FAD/NAD(P)-binding domain"/>
    <property type="match status" value="2"/>
</dbReference>
<evidence type="ECO:0000256" key="4">
    <source>
        <dbReference type="ARBA" id="ARBA00020461"/>
    </source>
</evidence>
<comment type="caution">
    <text evidence="12">Lacks conserved residue(s) required for the propagation of feature annotation.</text>
</comment>
<dbReference type="FunFam" id="3.50.50.60:FF:000002">
    <property type="entry name" value="tRNA uridine 5-carboxymethylaminomethyl modification enzyme MnmG"/>
    <property type="match status" value="1"/>
</dbReference>
<dbReference type="SMART" id="SM01228">
    <property type="entry name" value="GIDA_assoc_3"/>
    <property type="match status" value="1"/>
</dbReference>
<dbReference type="AlphaFoldDB" id="A0A502DV79"/>
<dbReference type="Gene3D" id="1.10.10.1800">
    <property type="entry name" value="tRNA uridine 5-carboxymethylaminomethyl modification enzyme MnmG/GidA"/>
    <property type="match status" value="1"/>
</dbReference>
<evidence type="ECO:0000259" key="13">
    <source>
        <dbReference type="SMART" id="SM01228"/>
    </source>
</evidence>
<dbReference type="InterPro" id="IPR044920">
    <property type="entry name" value="MnmG_C_subdom_sf"/>
</dbReference>
<dbReference type="InterPro" id="IPR049312">
    <property type="entry name" value="GIDA_C_N"/>
</dbReference>
<evidence type="ECO:0000313" key="14">
    <source>
        <dbReference type="EMBL" id="TPG29257.1"/>
    </source>
</evidence>
<dbReference type="PROSITE" id="PS01280">
    <property type="entry name" value="GIDA_1"/>
    <property type="match status" value="1"/>
</dbReference>
<dbReference type="Pfam" id="PF13932">
    <property type="entry name" value="SAM_GIDA_C"/>
    <property type="match status" value="1"/>
</dbReference>
<dbReference type="Proteomes" id="UP000319212">
    <property type="component" value="Unassembled WGS sequence"/>
</dbReference>
<feature type="binding site" evidence="12">
    <location>
        <begin position="280"/>
        <end position="294"/>
    </location>
    <ligand>
        <name>NAD(+)</name>
        <dbReference type="ChEBI" id="CHEBI:57540"/>
    </ligand>
</feature>
<dbReference type="Gene3D" id="1.10.150.570">
    <property type="entry name" value="GidA associated domain, C-terminal subdomain"/>
    <property type="match status" value="1"/>
</dbReference>
<protein>
    <recommendedName>
        <fullName evidence="4 12">tRNA uridine 5-carboxymethylaminomethyl modification enzyme MnmG</fullName>
    </recommendedName>
    <alternativeName>
        <fullName evidence="11 12">Glucose-inhibited division protein A</fullName>
    </alternativeName>
</protein>
<keyword evidence="9 12" id="KW-0520">NAD</keyword>
<dbReference type="InterPro" id="IPR026904">
    <property type="entry name" value="MnmG_C"/>
</dbReference>
<dbReference type="InterPro" id="IPR002218">
    <property type="entry name" value="MnmG-rel"/>
</dbReference>
<dbReference type="PROSITE" id="PS01281">
    <property type="entry name" value="GIDA_2"/>
    <property type="match status" value="1"/>
</dbReference>
<keyword evidence="8 12" id="KW-0274">FAD</keyword>